<organism evidence="6 7">
    <name type="scientific">Oleispira antarctica</name>
    <dbReference type="NCBI Taxonomy" id="188908"/>
    <lineage>
        <taxon>Bacteria</taxon>
        <taxon>Pseudomonadati</taxon>
        <taxon>Pseudomonadota</taxon>
        <taxon>Gammaproteobacteria</taxon>
        <taxon>Oceanospirillales</taxon>
        <taxon>Oceanospirillaceae</taxon>
        <taxon>Oleispira</taxon>
    </lineage>
</organism>
<dbReference type="InterPro" id="IPR004843">
    <property type="entry name" value="Calcineurin-like_PHP"/>
</dbReference>
<comment type="caution">
    <text evidence="6">The sequence shown here is derived from an EMBL/GenBank/DDBJ whole genome shotgun (WGS) entry which is preliminary data.</text>
</comment>
<dbReference type="InterPro" id="IPR029052">
    <property type="entry name" value="Metallo-depent_PP-like"/>
</dbReference>
<keyword evidence="2" id="KW-0378">Hydrolase</keyword>
<dbReference type="PANTHER" id="PTHR42988:SF2">
    <property type="entry name" value="CYCLIC NUCLEOTIDE PHOSPHODIESTERASE CBUA0032-RELATED"/>
    <property type="match status" value="1"/>
</dbReference>
<accession>A0A1Y5HNU9</accession>
<evidence type="ECO:0000256" key="3">
    <source>
        <dbReference type="ARBA" id="ARBA00023004"/>
    </source>
</evidence>
<dbReference type="GO" id="GO:0004112">
    <property type="term" value="F:cyclic-nucleotide phosphodiesterase activity"/>
    <property type="evidence" value="ECO:0007669"/>
    <property type="project" value="InterPro"/>
</dbReference>
<dbReference type="InterPro" id="IPR050884">
    <property type="entry name" value="CNP_phosphodiesterase-III"/>
</dbReference>
<keyword evidence="1" id="KW-0479">Metal-binding</keyword>
<evidence type="ECO:0000313" key="7">
    <source>
        <dbReference type="Proteomes" id="UP000227088"/>
    </source>
</evidence>
<evidence type="ECO:0000259" key="5">
    <source>
        <dbReference type="Pfam" id="PF00149"/>
    </source>
</evidence>
<evidence type="ECO:0000256" key="1">
    <source>
        <dbReference type="ARBA" id="ARBA00022723"/>
    </source>
</evidence>
<proteinExistence type="inferred from homology"/>
<reference evidence="7" key="1">
    <citation type="journal article" date="2017" name="Proc. Natl. Acad. Sci. U.S.A.">
        <title>Simulation of Deepwater Horizon oil plume reveals substrate specialization within a complex community of hydrocarbon degraders.</title>
        <authorList>
            <person name="Hu P."/>
            <person name="Dubinsky E.A."/>
            <person name="Probst A.J."/>
            <person name="Wang J."/>
            <person name="Sieber C.M.K."/>
            <person name="Tom L.M."/>
            <person name="Gardinali P."/>
            <person name="Banfield J.F."/>
            <person name="Atlas R.M."/>
            <person name="Andersen G.L."/>
        </authorList>
    </citation>
    <scope>NUCLEOTIDE SEQUENCE [LARGE SCALE GENOMIC DNA]</scope>
</reference>
<dbReference type="GO" id="GO:0046872">
    <property type="term" value="F:metal ion binding"/>
    <property type="evidence" value="ECO:0007669"/>
    <property type="project" value="UniProtKB-KW"/>
</dbReference>
<dbReference type="SUPFAM" id="SSF56300">
    <property type="entry name" value="Metallo-dependent phosphatases"/>
    <property type="match status" value="1"/>
</dbReference>
<evidence type="ECO:0000256" key="4">
    <source>
        <dbReference type="ARBA" id="ARBA00025742"/>
    </source>
</evidence>
<feature type="domain" description="Calcineurin-like phosphoesterase" evidence="5">
    <location>
        <begin position="15"/>
        <end position="203"/>
    </location>
</feature>
<dbReference type="Proteomes" id="UP000227088">
    <property type="component" value="Unassembled WGS sequence"/>
</dbReference>
<dbReference type="Gene3D" id="3.60.21.10">
    <property type="match status" value="1"/>
</dbReference>
<comment type="similarity">
    <text evidence="4">Belongs to the cyclic nucleotide phosphodiesterase class-III family.</text>
</comment>
<dbReference type="PANTHER" id="PTHR42988">
    <property type="entry name" value="PHOSPHOHYDROLASE"/>
    <property type="match status" value="1"/>
</dbReference>
<sequence length="272" mass="30501">MELPLYSFDREGPIQFIQITDTHLIEAEDGQLIGLETTDSLECVLNSVKADTGPFDFFVVSGDLSQDGSLTSYQRLHQALAPFDVPSFWFAGNHDNMSNMRIASEGTEHLNNVIRTKHWQLVLLNSQVEGCVFGNLADDQFELLENALNERPDLHTLISLHHHPIPMESGWMDEIGVKNGERLMAIAKKHDNVKCILWGHVHQESDRMADGTRMISTPSTCVQFTPKSKDFDVDKLAPGYRSLTLNPDGTIETAMSRVEGIKFEVDLSVKGY</sequence>
<keyword evidence="3" id="KW-0408">Iron</keyword>
<dbReference type="EMBL" id="MABE01000588">
    <property type="protein sequence ID" value="OUS38991.1"/>
    <property type="molecule type" value="Genomic_DNA"/>
</dbReference>
<dbReference type="Pfam" id="PF00149">
    <property type="entry name" value="Metallophos"/>
    <property type="match status" value="1"/>
</dbReference>
<dbReference type="InterPro" id="IPR026575">
    <property type="entry name" value="GpdQ/CpdA-like"/>
</dbReference>
<evidence type="ECO:0000313" key="6">
    <source>
        <dbReference type="EMBL" id="OUS38991.1"/>
    </source>
</evidence>
<evidence type="ECO:0000256" key="2">
    <source>
        <dbReference type="ARBA" id="ARBA00022801"/>
    </source>
</evidence>
<gene>
    <name evidence="6" type="ORF">A9R00_10095</name>
</gene>
<dbReference type="AlphaFoldDB" id="A0A1Y5HNU9"/>
<name>A0A1Y5HNU9_OLEAN</name>
<dbReference type="CDD" id="cd07402">
    <property type="entry name" value="MPP_GpdQ"/>
    <property type="match status" value="1"/>
</dbReference>
<dbReference type="NCBIfam" id="NF008359">
    <property type="entry name" value="PRK11148.1"/>
    <property type="match status" value="1"/>
</dbReference>
<protein>
    <submittedName>
        <fullName evidence="6">Phosphodiesterase</fullName>
    </submittedName>
</protein>